<evidence type="ECO:0000259" key="1">
    <source>
        <dbReference type="PROSITE" id="PS50995"/>
    </source>
</evidence>
<dbReference type="InterPro" id="IPR036388">
    <property type="entry name" value="WH-like_DNA-bd_sf"/>
</dbReference>
<gene>
    <name evidence="2" type="ORF">HUT08_09455</name>
</gene>
<dbReference type="InterPro" id="IPR039422">
    <property type="entry name" value="MarR/SlyA-like"/>
</dbReference>
<accession>A0A7H8N7C1</accession>
<dbReference type="PROSITE" id="PS50995">
    <property type="entry name" value="HTH_MARR_2"/>
    <property type="match status" value="1"/>
</dbReference>
<name>A0A7H8N7C1_9ACTN</name>
<dbReference type="EMBL" id="CP054929">
    <property type="protein sequence ID" value="QKW49748.1"/>
    <property type="molecule type" value="Genomic_DNA"/>
</dbReference>
<sequence length="149" mass="16852">MERPHQTNQPVNDATTQTATRAWQGLHTLLLERHNRRKEAADALGMSFSRIRALRRIAPGPLTLRDLAQRMSTDPPYTTIIVDDLVRRGFAERTTHPIDRRSKLVRLTEEGKAAAHHATTILATPPDNLLALPRKDIETLDRVVTRLLS</sequence>
<organism evidence="2 3">
    <name type="scientific">Streptomyces buecherae</name>
    <dbReference type="NCBI Taxonomy" id="2763006"/>
    <lineage>
        <taxon>Bacteria</taxon>
        <taxon>Bacillati</taxon>
        <taxon>Actinomycetota</taxon>
        <taxon>Actinomycetes</taxon>
        <taxon>Kitasatosporales</taxon>
        <taxon>Streptomycetaceae</taxon>
        <taxon>Streptomyces</taxon>
    </lineage>
</organism>
<dbReference type="AlphaFoldDB" id="A0A7H8N7C1"/>
<protein>
    <submittedName>
        <fullName evidence="2">MarR family transcriptional regulator</fullName>
    </submittedName>
</protein>
<dbReference type="Pfam" id="PF12802">
    <property type="entry name" value="MarR_2"/>
    <property type="match status" value="1"/>
</dbReference>
<evidence type="ECO:0000313" key="2">
    <source>
        <dbReference type="EMBL" id="QKW49748.1"/>
    </source>
</evidence>
<dbReference type="Gene3D" id="1.10.10.10">
    <property type="entry name" value="Winged helix-like DNA-binding domain superfamily/Winged helix DNA-binding domain"/>
    <property type="match status" value="1"/>
</dbReference>
<dbReference type="Proteomes" id="UP000509303">
    <property type="component" value="Chromosome"/>
</dbReference>
<proteinExistence type="predicted"/>
<dbReference type="PRINTS" id="PR00598">
    <property type="entry name" value="HTHMARR"/>
</dbReference>
<feature type="domain" description="HTH marR-type" evidence="1">
    <location>
        <begin position="12"/>
        <end position="149"/>
    </location>
</feature>
<dbReference type="PANTHER" id="PTHR33164">
    <property type="entry name" value="TRANSCRIPTIONAL REGULATOR, MARR FAMILY"/>
    <property type="match status" value="1"/>
</dbReference>
<dbReference type="GO" id="GO:0006950">
    <property type="term" value="P:response to stress"/>
    <property type="evidence" value="ECO:0007669"/>
    <property type="project" value="TreeGrafter"/>
</dbReference>
<dbReference type="PANTHER" id="PTHR33164:SF43">
    <property type="entry name" value="HTH-TYPE TRANSCRIPTIONAL REPRESSOR YETL"/>
    <property type="match status" value="1"/>
</dbReference>
<reference evidence="2 3" key="1">
    <citation type="submission" date="2020-06" db="EMBL/GenBank/DDBJ databases">
        <title>Genome mining for natural products.</title>
        <authorList>
            <person name="Zhang B."/>
            <person name="Shi J."/>
            <person name="Ge H."/>
        </authorList>
    </citation>
    <scope>NUCLEOTIDE SEQUENCE [LARGE SCALE GENOMIC DNA]</scope>
    <source>
        <strain evidence="2 3">NA00687</strain>
    </source>
</reference>
<dbReference type="SMART" id="SM00347">
    <property type="entry name" value="HTH_MARR"/>
    <property type="match status" value="1"/>
</dbReference>
<evidence type="ECO:0000313" key="3">
    <source>
        <dbReference type="Proteomes" id="UP000509303"/>
    </source>
</evidence>
<dbReference type="GO" id="GO:0003700">
    <property type="term" value="F:DNA-binding transcription factor activity"/>
    <property type="evidence" value="ECO:0007669"/>
    <property type="project" value="InterPro"/>
</dbReference>
<dbReference type="SUPFAM" id="SSF46785">
    <property type="entry name" value="Winged helix' DNA-binding domain"/>
    <property type="match status" value="1"/>
</dbReference>
<dbReference type="RefSeq" id="WP_176161482.1">
    <property type="nucleotide sequence ID" value="NZ_CP054929.1"/>
</dbReference>
<dbReference type="InterPro" id="IPR000835">
    <property type="entry name" value="HTH_MarR-typ"/>
</dbReference>
<dbReference type="InterPro" id="IPR036390">
    <property type="entry name" value="WH_DNA-bd_sf"/>
</dbReference>
<keyword evidence="3" id="KW-1185">Reference proteome</keyword>